<dbReference type="InterPro" id="IPR024345">
    <property type="entry name" value="DNA_matur_Phage_T7-like"/>
</dbReference>
<dbReference type="Proteomes" id="UP000052023">
    <property type="component" value="Unassembled WGS sequence"/>
</dbReference>
<evidence type="ECO:0000313" key="1">
    <source>
        <dbReference type="EMBL" id="KRR22156.1"/>
    </source>
</evidence>
<gene>
    <name evidence="1" type="ORF">CQ13_29955</name>
</gene>
<keyword evidence="2" id="KW-1185">Reference proteome</keyword>
<name>A0A0R3MR23_9BRAD</name>
<dbReference type="AlphaFoldDB" id="A0A0R3MR23"/>
<organism evidence="1 2">
    <name type="scientific">Bradyrhizobium retamae</name>
    <dbReference type="NCBI Taxonomy" id="1300035"/>
    <lineage>
        <taxon>Bacteria</taxon>
        <taxon>Pseudomonadati</taxon>
        <taxon>Pseudomonadota</taxon>
        <taxon>Alphaproteobacteria</taxon>
        <taxon>Hyphomicrobiales</taxon>
        <taxon>Nitrobacteraceae</taxon>
        <taxon>Bradyrhizobium</taxon>
    </lineage>
</organism>
<accession>A0A0R3MR23</accession>
<reference evidence="1 2" key="1">
    <citation type="submission" date="2014-03" db="EMBL/GenBank/DDBJ databases">
        <title>Bradyrhizobium valentinum sp. nov., isolated from effective nodules of Lupinus mariae-josephae, a lupine endemic of basic-lime soils in Eastern Spain.</title>
        <authorList>
            <person name="Duran D."/>
            <person name="Rey L."/>
            <person name="Navarro A."/>
            <person name="Busquets A."/>
            <person name="Imperial J."/>
            <person name="Ruiz-Argueso T."/>
        </authorList>
    </citation>
    <scope>NUCLEOTIDE SEQUENCE [LARGE SCALE GENOMIC DNA]</scope>
    <source>
        <strain evidence="1 2">Ro19</strain>
    </source>
</reference>
<sequence>MISALDHIEKAQEAYSLMDTEVIADKGIKEPELNPALLSVMVRFLDANKITCAPEAGNTMSDLEQRLADKSKKRRAVGNVVHLTDE</sequence>
<evidence type="ECO:0000313" key="2">
    <source>
        <dbReference type="Proteomes" id="UP000052023"/>
    </source>
</evidence>
<dbReference type="EMBL" id="LLYA01000167">
    <property type="protein sequence ID" value="KRR22156.1"/>
    <property type="molecule type" value="Genomic_DNA"/>
</dbReference>
<dbReference type="Pfam" id="PF11123">
    <property type="entry name" value="DNA_Packaging_2"/>
    <property type="match status" value="1"/>
</dbReference>
<protein>
    <submittedName>
        <fullName evidence="1">Uncharacterized protein</fullName>
    </submittedName>
</protein>
<proteinExistence type="predicted"/>
<comment type="caution">
    <text evidence="1">The sequence shown here is derived from an EMBL/GenBank/DDBJ whole genome shotgun (WGS) entry which is preliminary data.</text>
</comment>